<keyword evidence="1" id="KW-0472">Membrane</keyword>
<name>A0A853D319_9MICO</name>
<dbReference type="Gene3D" id="2.40.420.20">
    <property type="match status" value="1"/>
</dbReference>
<evidence type="ECO:0000256" key="1">
    <source>
        <dbReference type="SAM" id="Phobius"/>
    </source>
</evidence>
<dbReference type="SUPFAM" id="SSF47090">
    <property type="entry name" value="PGBD-like"/>
    <property type="match status" value="1"/>
</dbReference>
<keyword evidence="1" id="KW-1133">Transmembrane helix</keyword>
<comment type="caution">
    <text evidence="2">The sequence shown here is derived from an EMBL/GenBank/DDBJ whole genome shotgun (WGS) entry which is preliminary data.</text>
</comment>
<dbReference type="Gene3D" id="1.10.101.10">
    <property type="entry name" value="PGBD-like superfamily/PGBD"/>
    <property type="match status" value="1"/>
</dbReference>
<accession>A0A853D319</accession>
<organism evidence="2 3">
    <name type="scientific">Leifsonia shinshuensis</name>
    <dbReference type="NCBI Taxonomy" id="150026"/>
    <lineage>
        <taxon>Bacteria</taxon>
        <taxon>Bacillati</taxon>
        <taxon>Actinomycetota</taxon>
        <taxon>Actinomycetes</taxon>
        <taxon>Micrococcales</taxon>
        <taxon>Microbacteriaceae</taxon>
        <taxon>Leifsonia</taxon>
    </lineage>
</organism>
<protein>
    <submittedName>
        <fullName evidence="2">Peptidoglycan hydrolase-like protein with peptidoglycan-binding domain</fullName>
    </submittedName>
</protein>
<gene>
    <name evidence="2" type="ORF">HNR13_004071</name>
</gene>
<feature type="transmembrane region" description="Helical" evidence="1">
    <location>
        <begin position="21"/>
        <end position="41"/>
    </location>
</feature>
<dbReference type="Proteomes" id="UP000578352">
    <property type="component" value="Unassembled WGS sequence"/>
</dbReference>
<dbReference type="InterPro" id="IPR036365">
    <property type="entry name" value="PGBD-like_sf"/>
</dbReference>
<proteinExistence type="predicted"/>
<evidence type="ECO:0000313" key="2">
    <source>
        <dbReference type="EMBL" id="NYJ25784.1"/>
    </source>
</evidence>
<keyword evidence="2" id="KW-0378">Hydrolase</keyword>
<keyword evidence="1" id="KW-0812">Transmembrane</keyword>
<dbReference type="GO" id="GO:0016787">
    <property type="term" value="F:hydrolase activity"/>
    <property type="evidence" value="ECO:0007669"/>
    <property type="project" value="UniProtKB-KW"/>
</dbReference>
<dbReference type="RefSeq" id="WP_179608704.1">
    <property type="nucleotide sequence ID" value="NZ_BAABEH010000001.1"/>
</dbReference>
<reference evidence="2 3" key="1">
    <citation type="submission" date="2020-07" db="EMBL/GenBank/DDBJ databases">
        <title>Sequencing the genomes of 1000 actinobacteria strains.</title>
        <authorList>
            <person name="Klenk H.-P."/>
        </authorList>
    </citation>
    <scope>NUCLEOTIDE SEQUENCE [LARGE SCALE GENOMIC DNA]</scope>
    <source>
        <strain evidence="2 3">DSM 15165</strain>
    </source>
</reference>
<sequence>MAEQIAPQVRVPRFPKPITTVVVLLLIIAAAGGGLAIGYRMQSDVAASIQQAQTPVETTALVESKAYSLPPIVGTVGAINSFDYATTINPAVVTRLGVAPGEAVKSGSLLVSINDSPVFALRLAIRPWRDLAVGDRGTDIASLNDELNALGLRKGAASDTYNDATRDAVQKMFKQAKLDAPGTPAGASLPLANIAVLPQGDYIVKSSVARGSAAGEGPVVHAVQAASQVVTVLDVVHAQSARAGSKVDLTMSGGAHLGAGSIARVGEFRAGDPKASGLDAQSGYPATITFDKQPEASLAGDEQVQITFPSDTAAQSSVPTIAIHQAGNRTWVVVKQDGKKTNVDVKPEWQQGGWTGVAAGSNLSPGTVIVLSGAVNDNH</sequence>
<evidence type="ECO:0000313" key="3">
    <source>
        <dbReference type="Proteomes" id="UP000578352"/>
    </source>
</evidence>
<dbReference type="AlphaFoldDB" id="A0A853D319"/>
<dbReference type="InterPro" id="IPR036366">
    <property type="entry name" value="PGBDSf"/>
</dbReference>
<dbReference type="EMBL" id="JACCFL010000001">
    <property type="protein sequence ID" value="NYJ25784.1"/>
    <property type="molecule type" value="Genomic_DNA"/>
</dbReference>